<evidence type="ECO:0000313" key="2">
    <source>
        <dbReference type="RefSeq" id="XP_033359639.1"/>
    </source>
</evidence>
<accession>A0A6J3L6J3</accession>
<reference evidence="2" key="1">
    <citation type="submission" date="2025-08" db="UniProtKB">
        <authorList>
            <consortium name="RefSeq"/>
        </authorList>
    </citation>
    <scope>IDENTIFICATION</scope>
    <source>
        <tissue evidence="2">Muscle</tissue>
    </source>
</reference>
<proteinExistence type="predicted"/>
<sequence length="105" mass="12273">MQPRSVSQDYGPGLVLRHNINHVLLVKVRRSSHQRNANRTSANAVSSALMSDYEWNLTLHVLSKSRNQSVFMDSRKHVQSNQRQRDLLIQSCVLRSVSRMIWFLW</sequence>
<dbReference type="GeneID" id="117238658"/>
<dbReference type="Proteomes" id="UP000504631">
    <property type="component" value="Unplaced"/>
</dbReference>
<dbReference type="RefSeq" id="XP_033359639.1">
    <property type="nucleotide sequence ID" value="XM_033503748.1"/>
</dbReference>
<protein>
    <submittedName>
        <fullName evidence="2">Uncharacterized protein LOC117238658</fullName>
    </submittedName>
</protein>
<keyword evidence="1" id="KW-1185">Reference proteome</keyword>
<evidence type="ECO:0000313" key="1">
    <source>
        <dbReference type="Proteomes" id="UP000504631"/>
    </source>
</evidence>
<dbReference type="AlphaFoldDB" id="A0A6J3L6J3"/>
<organism evidence="1 2">
    <name type="scientific">Bombus vosnesenskii</name>
    <dbReference type="NCBI Taxonomy" id="207650"/>
    <lineage>
        <taxon>Eukaryota</taxon>
        <taxon>Metazoa</taxon>
        <taxon>Ecdysozoa</taxon>
        <taxon>Arthropoda</taxon>
        <taxon>Hexapoda</taxon>
        <taxon>Insecta</taxon>
        <taxon>Pterygota</taxon>
        <taxon>Neoptera</taxon>
        <taxon>Endopterygota</taxon>
        <taxon>Hymenoptera</taxon>
        <taxon>Apocrita</taxon>
        <taxon>Aculeata</taxon>
        <taxon>Apoidea</taxon>
        <taxon>Anthophila</taxon>
        <taxon>Apidae</taxon>
        <taxon>Bombus</taxon>
        <taxon>Pyrobombus</taxon>
    </lineage>
</organism>
<gene>
    <name evidence="2" type="primary">LOC117238658</name>
</gene>
<dbReference type="KEGG" id="bvk:117238658"/>
<name>A0A6J3L6J3_9HYME</name>